<dbReference type="eggNOG" id="ENOG502RCF3">
    <property type="taxonomic scope" value="Eukaryota"/>
</dbReference>
<dbReference type="EMBL" id="BDEQ01000001">
    <property type="protein sequence ID" value="GAT97801.1"/>
    <property type="molecule type" value="Genomic_DNA"/>
</dbReference>
<comment type="caution">
    <text evidence="1">The sequence shown here is derived from an EMBL/GenBank/DDBJ whole genome shotgun (WGS) entry which is preliminary data.</text>
</comment>
<dbReference type="AlphaFoldDB" id="A0A175JVL8"/>
<sequence length="1207" mass="140680">MSSHSNTQTPVVNIKPVDQKFLKYSIPSDLPYFPFGQDIQSLPISVFNLPFSKHSEIPEFECYEGKYDKFTLEKITKKVPISVSKIVKYQSYNFSDIDSICHGLIKEKNNSLEYLHRTNQLDSSIKFASINKEFVLQILQFCRNEPEIIITPSLSGAIRMLAEEKGDDLYIFFEGLDVYNIYAIFVILWNQETSKKITKLCIKKSFGTQILNYYNQTSNEKTKSICLQTLLLVLFRTNNPCGITKDMGVQFIASLIRQTESLPKTLCDFSYCIVYLLTSFYPVLLSIFESTQFKTIISIVSFCPTALCVLKKIKKPCYHLCNITSSTPSVRILFGHCFKYTNQLYLIEDLGLRLVNSICLYSPFPYGYESETLYGMCYLLYGLIKTQWSQVENKQYIFENILKFVLPQISNSSSSSYCDQTKGTFCPKSRRLLFKCIMIIISQAKDLTEYQMAKKFLKRLFNNENSLAIESNHSHLNCQYEKGYSNVYECLLHSKYIQNIIFKGDIDKNILGKLTKYLYGYNTTVLINEIMKLNVNKILDSIIQNIDTTEICLVNDNSFKVCTIRETTKPVAILSLNIFEENHINTTNKDFPVIFENNDGEVYRLVSGIFIKGCYENIEYILLKKINEEEFELNSKSVKSGKIVIRLNELLIMSEGNTILGNERETLVPVILVYEKDNWSHCEMPGIEQAFTENIYERDLKGLKYATWLISDLNTALFDVEFKIWEQTKSIMSFKSPLKLMNTLLLLPEEYQKDVIFQIFCVVSNLIYKSSKPNVSTHIKKLIYLFIQLTDNEKLLRLTLDEYNRISNFQELTYSEDSYYFQSFLITLYIKLSYYESIYSKTCYFTFLTMLQTINELSINYQSIKAFNTIISGLVLSNPKHYDLFLKTHFISFLFKILPFKSTPTDEKINITSILHLWLMVSIPKFDITKSFKSQICYGSYDEELISLFIKKYEIFVQYSVDLKLLIALTIHLCKNNQTNTQNVLDTILENINFNEYNSWNILLEEFLDYDDDLKEFKRNVFVEHFSLFKFRIDSTTRQLTKVCSYLVRLIQKYTNKIKKNENYSRVLNDIKQTIEDKLKRNNDIVKLLSLSLKELIQIKNNNQSSQVINSLLFSTYIDVLTLIDIEIKNRNCYFILKDYGMNKIQLVYMKALIKHCQKEFDYRNNNSHNEQTMLGIRPLNLDVLGLDYSPKSPDLSLASSSDSTLN</sequence>
<proteinExistence type="predicted"/>
<protein>
    <submittedName>
        <fullName evidence="1">Uncharacterized protein</fullName>
    </submittedName>
</protein>
<dbReference type="VEuPathDB" id="AmoebaDB:EHI_019070"/>
<organism evidence="1 2">
    <name type="scientific">Entamoeba histolytica</name>
    <dbReference type="NCBI Taxonomy" id="5759"/>
    <lineage>
        <taxon>Eukaryota</taxon>
        <taxon>Amoebozoa</taxon>
        <taxon>Evosea</taxon>
        <taxon>Archamoebae</taxon>
        <taxon>Mastigamoebida</taxon>
        <taxon>Entamoebidae</taxon>
        <taxon>Entamoeba</taxon>
    </lineage>
</organism>
<name>A0A175JVL8_ENTHI</name>
<accession>A0A175JVL8</accession>
<reference evidence="1 2" key="1">
    <citation type="submission" date="2016-05" db="EMBL/GenBank/DDBJ databases">
        <title>First whole genome sequencing of Entamoeba histolytica HM1:IMSS-clone-6.</title>
        <authorList>
            <person name="Mukherjee Avik.K."/>
            <person name="Izumyama S."/>
            <person name="Nakada-Tsukui K."/>
            <person name="Nozaki T."/>
        </authorList>
    </citation>
    <scope>NUCLEOTIDE SEQUENCE [LARGE SCALE GENOMIC DNA]</scope>
    <source>
        <strain evidence="1 2">HM1:IMSS clone 6</strain>
    </source>
</reference>
<dbReference type="VEuPathDB" id="AmoebaDB:EHI7A_021680"/>
<dbReference type="VEuPathDB" id="AmoebaDB:EHI8A_176800"/>
<gene>
    <name evidence="1" type="ORF">CL6EHI_019070</name>
</gene>
<evidence type="ECO:0000313" key="1">
    <source>
        <dbReference type="EMBL" id="GAT97801.1"/>
    </source>
</evidence>
<dbReference type="VEuPathDB" id="AmoebaDB:KM1_051700"/>
<dbReference type="VEuPathDB" id="AmoebaDB:EHI5A_022060"/>
<dbReference type="Proteomes" id="UP000078387">
    <property type="component" value="Unassembled WGS sequence"/>
</dbReference>
<evidence type="ECO:0000313" key="2">
    <source>
        <dbReference type="Proteomes" id="UP000078387"/>
    </source>
</evidence>